<keyword evidence="5" id="KW-1185">Reference proteome</keyword>
<organism evidence="4 5">
    <name type="scientific">Prunus yedoensis var. nudiflora</name>
    <dbReference type="NCBI Taxonomy" id="2094558"/>
    <lineage>
        <taxon>Eukaryota</taxon>
        <taxon>Viridiplantae</taxon>
        <taxon>Streptophyta</taxon>
        <taxon>Embryophyta</taxon>
        <taxon>Tracheophyta</taxon>
        <taxon>Spermatophyta</taxon>
        <taxon>Magnoliopsida</taxon>
        <taxon>eudicotyledons</taxon>
        <taxon>Gunneridae</taxon>
        <taxon>Pentapetalae</taxon>
        <taxon>rosids</taxon>
        <taxon>fabids</taxon>
        <taxon>Rosales</taxon>
        <taxon>Rosaceae</taxon>
        <taxon>Amygdaloideae</taxon>
        <taxon>Amygdaleae</taxon>
        <taxon>Prunus</taxon>
    </lineage>
</organism>
<keyword evidence="1" id="KW-0863">Zinc-finger</keyword>
<keyword evidence="1" id="KW-0479">Metal-binding</keyword>
<evidence type="ECO:0000256" key="2">
    <source>
        <dbReference type="SAM" id="MobiDB-lite"/>
    </source>
</evidence>
<feature type="region of interest" description="Disordered" evidence="2">
    <location>
        <begin position="777"/>
        <end position="808"/>
    </location>
</feature>
<evidence type="ECO:0000259" key="3">
    <source>
        <dbReference type="PROSITE" id="PS50089"/>
    </source>
</evidence>
<sequence>MPYDERCLSYSTGSVEFSLLRALGVSELHDQQILIRFGLPGFEGKPESEKEDILIYLYTNWQDLRMDSSVIEALKEAKFVRNADEFCTYLSKPKDLFDPGDALLTSVFSGERKKFPGERFTTDGWLHILRKAGLRTATESDVILECAKRVEFLGTECMKSRDLDDFEDLSNTQSEVSMEIWTLAGSVVEAIFSNFAVLYGNNFCDLLGKIKCIPAEFGFPNVVGKKGGKRVLTSYNEAILLKDWPLAWSYVPIISRQSAVPPEYSWGSLQLRSPPAFPTVLKHLQIIGRNGGEDTLAHWPTASGMMTIDEASCEVLKYLDKIWNSLSSSDIMELQRVPFIPAANGTRLVTANLLFARLTINLSPFAFELPTLYLPFLKILKDLGLQDIFSIASARDLLLNLQRTCGYQRLNPNELRAVLEILYFICDGTIGEDMSNWPNWTSEAIVPDDSCRLVHAISCVYIDSHGSRFVKCIDPSRFRFIHPDLPERLCIVLGIKKLSDVVIEELDHQEHLQTLDYIGSVPLVAIREKLLSKSLQGAVWTVVNSMSGYIPAIKNLSLGTIQNLLEAVAEKLQFVKCLHTRFLLLPKSVDITQAAKDSIIPEWVDGSMHRTLYFINRSNTSILVAEPPPYISVFDVIAIVVSLVLGSPTPLPIGSLFVCPGGSETAIVDILKLCSDKQEMEATSGSNGLIGKELLPQDVHQVQFHPLRPFYAGEMVAWRSQNGEKLKYGRVPDDVRPSAGQALYRFKVETSTGVMQPLLSSHVFSFRSIAMGSEPAPMPMDDSHTGVHNRTPVEMPETSGSGKARSSQLQAGKELQYGRVSAGELVQAVQEMLSAAGIYMDVEKQSLLQKTLTLQEQLKESQTSLLLEQEKADVAAKEADTAKAAWLCRVCLTAEVDITIVPCGHVLCRRCSSAVSRCPFCRLQVSKTMRIFRP</sequence>
<protein>
    <submittedName>
        <fullName evidence="4">Sacsin</fullName>
    </submittedName>
</protein>
<name>A0A314YZI1_PRUYE</name>
<feature type="domain" description="RING-type" evidence="3">
    <location>
        <begin position="888"/>
        <end position="922"/>
    </location>
</feature>
<proteinExistence type="predicted"/>
<feature type="compositionally biased region" description="Polar residues" evidence="2">
    <location>
        <begin position="798"/>
        <end position="808"/>
    </location>
</feature>
<dbReference type="InterPro" id="IPR001841">
    <property type="entry name" value="Znf_RING"/>
</dbReference>
<dbReference type="PROSITE" id="PS50089">
    <property type="entry name" value="ZF_RING_2"/>
    <property type="match status" value="1"/>
</dbReference>
<comment type="caution">
    <text evidence="4">The sequence shown here is derived from an EMBL/GenBank/DDBJ whole genome shotgun (WGS) entry which is preliminary data.</text>
</comment>
<dbReference type="AlphaFoldDB" id="A0A314YZI1"/>
<dbReference type="GO" id="GO:0008270">
    <property type="term" value="F:zinc ion binding"/>
    <property type="evidence" value="ECO:0007669"/>
    <property type="project" value="UniProtKB-KW"/>
</dbReference>
<dbReference type="PANTHER" id="PTHR15600">
    <property type="entry name" value="SACSIN"/>
    <property type="match status" value="1"/>
</dbReference>
<dbReference type="Pfam" id="PF13920">
    <property type="entry name" value="zf-C3HC4_3"/>
    <property type="match status" value="1"/>
</dbReference>
<keyword evidence="1" id="KW-0862">Zinc</keyword>
<evidence type="ECO:0000256" key="1">
    <source>
        <dbReference type="PROSITE-ProRule" id="PRU00175"/>
    </source>
</evidence>
<dbReference type="OrthoDB" id="1262810at2759"/>
<dbReference type="SMART" id="SM00184">
    <property type="entry name" value="RING"/>
    <property type="match status" value="1"/>
</dbReference>
<dbReference type="SUPFAM" id="SSF57850">
    <property type="entry name" value="RING/U-box"/>
    <property type="match status" value="1"/>
</dbReference>
<dbReference type="STRING" id="2094558.A0A314YZI1"/>
<reference evidence="4 5" key="1">
    <citation type="submission" date="2018-02" db="EMBL/GenBank/DDBJ databases">
        <title>Draft genome of wild Prunus yedoensis var. nudiflora.</title>
        <authorList>
            <person name="Baek S."/>
            <person name="Kim J.-H."/>
            <person name="Choi K."/>
            <person name="Kim G.-B."/>
            <person name="Cho A."/>
            <person name="Jang H."/>
            <person name="Shin C.-H."/>
            <person name="Yu H.-J."/>
            <person name="Mun J.-H."/>
        </authorList>
    </citation>
    <scope>NUCLEOTIDE SEQUENCE [LARGE SCALE GENOMIC DNA]</scope>
    <source>
        <strain evidence="5">cv. Jeju island</strain>
        <tissue evidence="4">Leaf</tissue>
    </source>
</reference>
<evidence type="ECO:0000313" key="5">
    <source>
        <dbReference type="Proteomes" id="UP000250321"/>
    </source>
</evidence>
<gene>
    <name evidence="4" type="ORF">Pyn_24766</name>
</gene>
<dbReference type="Proteomes" id="UP000250321">
    <property type="component" value="Unassembled WGS sequence"/>
</dbReference>
<dbReference type="InterPro" id="IPR052972">
    <property type="entry name" value="Sacsin_chaperone_reg"/>
</dbReference>
<dbReference type="GO" id="GO:0030544">
    <property type="term" value="F:Hsp70 protein binding"/>
    <property type="evidence" value="ECO:0007669"/>
    <property type="project" value="TreeGrafter"/>
</dbReference>
<dbReference type="Gene3D" id="3.30.40.10">
    <property type="entry name" value="Zinc/RING finger domain, C3HC4 (zinc finger)"/>
    <property type="match status" value="1"/>
</dbReference>
<dbReference type="EMBL" id="PJQY01000266">
    <property type="protein sequence ID" value="PQQ14302.1"/>
    <property type="molecule type" value="Genomic_DNA"/>
</dbReference>
<dbReference type="InterPro" id="IPR013083">
    <property type="entry name" value="Znf_RING/FYVE/PHD"/>
</dbReference>
<evidence type="ECO:0000313" key="4">
    <source>
        <dbReference type="EMBL" id="PQQ14302.1"/>
    </source>
</evidence>
<accession>A0A314YZI1</accession>
<dbReference type="PANTHER" id="PTHR15600:SF42">
    <property type="entry name" value="SACSIN"/>
    <property type="match status" value="1"/>
</dbReference>